<evidence type="ECO:0000313" key="7">
    <source>
        <dbReference type="EMBL" id="KAB7847271.1"/>
    </source>
</evidence>
<sequence length="333" mass="36126">MEIFHLRYFVAVAENLSFSRAARQLHMATSPLSRRIRDLERELGRRLFDRDSHHVALTAAGAALLPAAKDVLGRFDDLPWRLRQALGPERRTAYVGVVPALHPLLRERLARLETRCADAYDVKRWPGNSGNLVAAVQRGDLAMALVHLPVHAEGIEVLELLHEPLGALLPAAEFGGRGSVSLSELTDHTYVTSAPGTLPTYFDQLKVRLKAAGIHREINLEIGDYASVREIVANGSVFGITLLSAGSRGEGKDTSVVLPFRDFSPALATGLVWRRDRARPDGDLHTLISAAGEEFAAPLDEPPDEPFDAPLDTSGGAPGNAPEAPPHPPRDLG</sequence>
<dbReference type="InterPro" id="IPR036388">
    <property type="entry name" value="WH-like_DNA-bd_sf"/>
</dbReference>
<dbReference type="Pfam" id="PF03466">
    <property type="entry name" value="LysR_substrate"/>
    <property type="match status" value="1"/>
</dbReference>
<dbReference type="PANTHER" id="PTHR30346">
    <property type="entry name" value="TRANSCRIPTIONAL DUAL REGULATOR HCAR-RELATED"/>
    <property type="match status" value="1"/>
</dbReference>
<dbReference type="OrthoDB" id="79118at2"/>
<dbReference type="InterPro" id="IPR036390">
    <property type="entry name" value="WH_DNA-bd_sf"/>
</dbReference>
<organism evidence="7 8">
    <name type="scientific">Streptomyces mobaraensis</name>
    <name type="common">Streptoverticillium mobaraense</name>
    <dbReference type="NCBI Taxonomy" id="35621"/>
    <lineage>
        <taxon>Bacteria</taxon>
        <taxon>Bacillati</taxon>
        <taxon>Actinomycetota</taxon>
        <taxon>Actinomycetes</taxon>
        <taxon>Kitasatosporales</taxon>
        <taxon>Streptomycetaceae</taxon>
        <taxon>Streptomyces</taxon>
    </lineage>
</organism>
<dbReference type="GO" id="GO:0003677">
    <property type="term" value="F:DNA binding"/>
    <property type="evidence" value="ECO:0007669"/>
    <property type="project" value="UniProtKB-KW"/>
</dbReference>
<dbReference type="PROSITE" id="PS50931">
    <property type="entry name" value="HTH_LYSR"/>
    <property type="match status" value="1"/>
</dbReference>
<keyword evidence="8" id="KW-1185">Reference proteome</keyword>
<feature type="domain" description="HTH lysR-type" evidence="6">
    <location>
        <begin position="1"/>
        <end position="58"/>
    </location>
</feature>
<evidence type="ECO:0000256" key="1">
    <source>
        <dbReference type="ARBA" id="ARBA00009437"/>
    </source>
</evidence>
<dbReference type="FunFam" id="1.10.10.10:FF:000001">
    <property type="entry name" value="LysR family transcriptional regulator"/>
    <property type="match status" value="1"/>
</dbReference>
<evidence type="ECO:0000256" key="4">
    <source>
        <dbReference type="ARBA" id="ARBA00023163"/>
    </source>
</evidence>
<name>A0A5N5WAZ5_STRMB</name>
<keyword evidence="4" id="KW-0804">Transcription</keyword>
<dbReference type="InterPro" id="IPR000847">
    <property type="entry name" value="LysR_HTH_N"/>
</dbReference>
<dbReference type="RefSeq" id="WP_152263309.1">
    <property type="nucleotide sequence ID" value="NZ_VOKX01000016.1"/>
</dbReference>
<dbReference type="Proteomes" id="UP000327000">
    <property type="component" value="Unassembled WGS sequence"/>
</dbReference>
<dbReference type="PRINTS" id="PR00039">
    <property type="entry name" value="HTHLYSR"/>
</dbReference>
<reference evidence="7 8" key="1">
    <citation type="journal article" date="2019" name="Microb. Cell Fact.">
        <title>Exploring novel herbicidin analogues by transcriptional regulator overexpression and MS/MS molecular networking.</title>
        <authorList>
            <person name="Shi Y."/>
            <person name="Gu R."/>
            <person name="Li Y."/>
            <person name="Wang X."/>
            <person name="Ren W."/>
            <person name="Li X."/>
            <person name="Wang L."/>
            <person name="Xie Y."/>
            <person name="Hong B."/>
        </authorList>
    </citation>
    <scope>NUCLEOTIDE SEQUENCE [LARGE SCALE GENOMIC DNA]</scope>
    <source>
        <strain evidence="7 8">US-43</strain>
    </source>
</reference>
<evidence type="ECO:0000256" key="2">
    <source>
        <dbReference type="ARBA" id="ARBA00023015"/>
    </source>
</evidence>
<keyword evidence="2" id="KW-0805">Transcription regulation</keyword>
<evidence type="ECO:0000259" key="6">
    <source>
        <dbReference type="PROSITE" id="PS50931"/>
    </source>
</evidence>
<evidence type="ECO:0000313" key="8">
    <source>
        <dbReference type="Proteomes" id="UP000327000"/>
    </source>
</evidence>
<dbReference type="Pfam" id="PF00126">
    <property type="entry name" value="HTH_1"/>
    <property type="match status" value="1"/>
</dbReference>
<feature type="region of interest" description="Disordered" evidence="5">
    <location>
        <begin position="289"/>
        <end position="333"/>
    </location>
</feature>
<dbReference type="AlphaFoldDB" id="A0A5N5WAZ5"/>
<dbReference type="PANTHER" id="PTHR30346:SF0">
    <property type="entry name" value="HCA OPERON TRANSCRIPTIONAL ACTIVATOR HCAR"/>
    <property type="match status" value="1"/>
</dbReference>
<gene>
    <name evidence="7" type="ORF">FRZ00_11215</name>
</gene>
<comment type="caution">
    <text evidence="7">The sequence shown here is derived from an EMBL/GenBank/DDBJ whole genome shotgun (WGS) entry which is preliminary data.</text>
</comment>
<dbReference type="Gene3D" id="3.40.190.10">
    <property type="entry name" value="Periplasmic binding protein-like II"/>
    <property type="match status" value="2"/>
</dbReference>
<evidence type="ECO:0000256" key="3">
    <source>
        <dbReference type="ARBA" id="ARBA00023125"/>
    </source>
</evidence>
<proteinExistence type="inferred from homology"/>
<dbReference type="GO" id="GO:0032993">
    <property type="term" value="C:protein-DNA complex"/>
    <property type="evidence" value="ECO:0007669"/>
    <property type="project" value="TreeGrafter"/>
</dbReference>
<evidence type="ECO:0000256" key="5">
    <source>
        <dbReference type="SAM" id="MobiDB-lite"/>
    </source>
</evidence>
<accession>A0A5N5WAZ5</accession>
<protein>
    <submittedName>
        <fullName evidence="7">LysR family transcriptional regulator</fullName>
    </submittedName>
</protein>
<dbReference type="SUPFAM" id="SSF46785">
    <property type="entry name" value="Winged helix' DNA-binding domain"/>
    <property type="match status" value="1"/>
</dbReference>
<keyword evidence="3" id="KW-0238">DNA-binding</keyword>
<dbReference type="EMBL" id="VOKX01000016">
    <property type="protein sequence ID" value="KAB7847271.1"/>
    <property type="molecule type" value="Genomic_DNA"/>
</dbReference>
<dbReference type="GO" id="GO:0003700">
    <property type="term" value="F:DNA-binding transcription factor activity"/>
    <property type="evidence" value="ECO:0007669"/>
    <property type="project" value="InterPro"/>
</dbReference>
<dbReference type="SUPFAM" id="SSF53850">
    <property type="entry name" value="Periplasmic binding protein-like II"/>
    <property type="match status" value="1"/>
</dbReference>
<comment type="similarity">
    <text evidence="1">Belongs to the LysR transcriptional regulatory family.</text>
</comment>
<dbReference type="InterPro" id="IPR005119">
    <property type="entry name" value="LysR_subst-bd"/>
</dbReference>
<dbReference type="Gene3D" id="1.10.10.10">
    <property type="entry name" value="Winged helix-like DNA-binding domain superfamily/Winged helix DNA-binding domain"/>
    <property type="match status" value="1"/>
</dbReference>